<accession>A0A1E5WC15</accession>
<organism evidence="2 3">
    <name type="scientific">Dichanthelium oligosanthes</name>
    <dbReference type="NCBI Taxonomy" id="888268"/>
    <lineage>
        <taxon>Eukaryota</taxon>
        <taxon>Viridiplantae</taxon>
        <taxon>Streptophyta</taxon>
        <taxon>Embryophyta</taxon>
        <taxon>Tracheophyta</taxon>
        <taxon>Spermatophyta</taxon>
        <taxon>Magnoliopsida</taxon>
        <taxon>Liliopsida</taxon>
        <taxon>Poales</taxon>
        <taxon>Poaceae</taxon>
        <taxon>PACMAD clade</taxon>
        <taxon>Panicoideae</taxon>
        <taxon>Panicodae</taxon>
        <taxon>Paniceae</taxon>
        <taxon>Dichantheliinae</taxon>
        <taxon>Dichanthelium</taxon>
    </lineage>
</organism>
<comment type="caution">
    <text evidence="2">The sequence shown here is derived from an EMBL/GenBank/DDBJ whole genome shotgun (WGS) entry which is preliminary data.</text>
</comment>
<dbReference type="Pfam" id="PF12937">
    <property type="entry name" value="F-box-like"/>
    <property type="match status" value="1"/>
</dbReference>
<gene>
    <name evidence="2" type="ORF">BAE44_0004117</name>
</gene>
<dbReference type="SUPFAM" id="SSF81383">
    <property type="entry name" value="F-box domain"/>
    <property type="match status" value="1"/>
</dbReference>
<protein>
    <recommendedName>
        <fullName evidence="1">F-box domain-containing protein</fullName>
    </recommendedName>
</protein>
<evidence type="ECO:0000313" key="3">
    <source>
        <dbReference type="Proteomes" id="UP000095767"/>
    </source>
</evidence>
<feature type="domain" description="F-box" evidence="1">
    <location>
        <begin position="14"/>
        <end position="60"/>
    </location>
</feature>
<evidence type="ECO:0000313" key="2">
    <source>
        <dbReference type="EMBL" id="OEL34864.1"/>
    </source>
</evidence>
<sequence length="440" mass="51024">MDGSPIEMEQPERVVRVALVPHDVLVDILTRLAPRGLAAARGVCRAWRAVVDGSRLLRADLLPLSVSGIFINFNGHRFSEYFSRPSTSPTISGMIDYLPSIQTRILIEGHCNGLLLLDGDYVVNPATQWWAFVPPSSHTESEIFYYRNYLVFDPTLSSHYEVFSIPHFYDDDDDDTLHHVIEDFEWPLSSCIFHVFSSKKSHWEERSFIRDGEAVGKFSEMRTDSVKDCAVYYREVLYVHCQKDFVMRISLTNNRYQAIKPPTEINPLFHLGKSKDGVYFASLGPEKHQIRVWVLNNRCGQPEWFLKYDANLSYVLHENFYTLASGPWVLQNVNYNFYSDRFPNDKKEAQLEEKYEWDSDNDNVLNGENRGEKHYCGTISLLGFHPFKEVIFVCLPFKRGLAYHLNTSKVQDLGNLHPTKYEYEVCQAITNYFPYTPCWT</sequence>
<name>A0A1E5WC15_9POAL</name>
<dbReference type="STRING" id="888268.A0A1E5WC15"/>
<dbReference type="PROSITE" id="PS50181">
    <property type="entry name" value="FBOX"/>
    <property type="match status" value="1"/>
</dbReference>
<keyword evidence="3" id="KW-1185">Reference proteome</keyword>
<dbReference type="OrthoDB" id="639965at2759"/>
<dbReference type="EMBL" id="LWDX02014099">
    <property type="protein sequence ID" value="OEL34864.1"/>
    <property type="molecule type" value="Genomic_DNA"/>
</dbReference>
<proteinExistence type="predicted"/>
<dbReference type="AlphaFoldDB" id="A0A1E5WC15"/>
<reference evidence="2 3" key="1">
    <citation type="submission" date="2016-09" db="EMBL/GenBank/DDBJ databases">
        <title>The draft genome of Dichanthelium oligosanthes: A C3 panicoid grass species.</title>
        <authorList>
            <person name="Studer A.J."/>
            <person name="Schnable J.C."/>
            <person name="Brutnell T.P."/>
        </authorList>
    </citation>
    <scope>NUCLEOTIDE SEQUENCE [LARGE SCALE GENOMIC DNA]</scope>
    <source>
        <strain evidence="3">cv. Kellogg 1175</strain>
        <tissue evidence="2">Leaf</tissue>
    </source>
</reference>
<dbReference type="SMART" id="SM00256">
    <property type="entry name" value="FBOX"/>
    <property type="match status" value="1"/>
</dbReference>
<dbReference type="InterPro" id="IPR001810">
    <property type="entry name" value="F-box_dom"/>
</dbReference>
<dbReference type="Proteomes" id="UP000095767">
    <property type="component" value="Unassembled WGS sequence"/>
</dbReference>
<dbReference type="InterPro" id="IPR036047">
    <property type="entry name" value="F-box-like_dom_sf"/>
</dbReference>
<dbReference type="Gene3D" id="1.20.1280.50">
    <property type="match status" value="1"/>
</dbReference>
<dbReference type="PANTHER" id="PTHR34591">
    <property type="entry name" value="OS03G0653100 PROTEIN-RELATED"/>
    <property type="match status" value="1"/>
</dbReference>
<evidence type="ECO:0000259" key="1">
    <source>
        <dbReference type="PROSITE" id="PS50181"/>
    </source>
</evidence>